<protein>
    <submittedName>
        <fullName evidence="1">Uncharacterized protein</fullName>
    </submittedName>
</protein>
<name>A0A2G8JG61_STIJA</name>
<organism evidence="1 2">
    <name type="scientific">Stichopus japonicus</name>
    <name type="common">Sea cucumber</name>
    <dbReference type="NCBI Taxonomy" id="307972"/>
    <lineage>
        <taxon>Eukaryota</taxon>
        <taxon>Metazoa</taxon>
        <taxon>Echinodermata</taxon>
        <taxon>Eleutherozoa</taxon>
        <taxon>Echinozoa</taxon>
        <taxon>Holothuroidea</taxon>
        <taxon>Aspidochirotacea</taxon>
        <taxon>Aspidochirotida</taxon>
        <taxon>Stichopodidae</taxon>
        <taxon>Apostichopus</taxon>
    </lineage>
</organism>
<evidence type="ECO:0000313" key="2">
    <source>
        <dbReference type="Proteomes" id="UP000230750"/>
    </source>
</evidence>
<dbReference type="EMBL" id="MRZV01002093">
    <property type="protein sequence ID" value="PIK34722.1"/>
    <property type="molecule type" value="Genomic_DNA"/>
</dbReference>
<reference evidence="1 2" key="1">
    <citation type="journal article" date="2017" name="PLoS Biol.">
        <title>The sea cucumber genome provides insights into morphological evolution and visceral regeneration.</title>
        <authorList>
            <person name="Zhang X."/>
            <person name="Sun L."/>
            <person name="Yuan J."/>
            <person name="Sun Y."/>
            <person name="Gao Y."/>
            <person name="Zhang L."/>
            <person name="Li S."/>
            <person name="Dai H."/>
            <person name="Hamel J.F."/>
            <person name="Liu C."/>
            <person name="Yu Y."/>
            <person name="Liu S."/>
            <person name="Lin W."/>
            <person name="Guo K."/>
            <person name="Jin S."/>
            <person name="Xu P."/>
            <person name="Storey K.B."/>
            <person name="Huan P."/>
            <person name="Zhang T."/>
            <person name="Zhou Y."/>
            <person name="Zhang J."/>
            <person name="Lin C."/>
            <person name="Li X."/>
            <person name="Xing L."/>
            <person name="Huo D."/>
            <person name="Sun M."/>
            <person name="Wang L."/>
            <person name="Mercier A."/>
            <person name="Li F."/>
            <person name="Yang H."/>
            <person name="Xiang J."/>
        </authorList>
    </citation>
    <scope>NUCLEOTIDE SEQUENCE [LARGE SCALE GENOMIC DNA]</scope>
    <source>
        <strain evidence="1">Shaxun</strain>
        <tissue evidence="1">Muscle</tissue>
    </source>
</reference>
<gene>
    <name evidence="1" type="ORF">BSL78_28454</name>
</gene>
<dbReference type="Proteomes" id="UP000230750">
    <property type="component" value="Unassembled WGS sequence"/>
</dbReference>
<proteinExistence type="predicted"/>
<keyword evidence="2" id="KW-1185">Reference proteome</keyword>
<evidence type="ECO:0000313" key="1">
    <source>
        <dbReference type="EMBL" id="PIK34722.1"/>
    </source>
</evidence>
<sequence>MSPYLIISVVADETVIVDSELQSCEATVTFSESCIKQQIAVIDSLPEAFLYDEDIAELPSVEPIRPLELVKWARPGDIAYHHIDLIRYVST</sequence>
<accession>A0A2G8JG61</accession>
<comment type="caution">
    <text evidence="1">The sequence shown here is derived from an EMBL/GenBank/DDBJ whole genome shotgun (WGS) entry which is preliminary data.</text>
</comment>
<dbReference type="AlphaFoldDB" id="A0A2G8JG61"/>